<feature type="domain" description="AN1-type" evidence="8">
    <location>
        <begin position="104"/>
        <end position="150"/>
    </location>
</feature>
<evidence type="ECO:0000313" key="10">
    <source>
        <dbReference type="Proteomes" id="UP000036987"/>
    </source>
</evidence>
<gene>
    <name evidence="9" type="ORF">ZOSMA_165G00200</name>
</gene>
<dbReference type="InterPro" id="IPR000058">
    <property type="entry name" value="Znf_AN1"/>
</dbReference>
<keyword evidence="3 6" id="KW-0863">Zinc-finger</keyword>
<dbReference type="SUPFAM" id="SSF57716">
    <property type="entry name" value="Glucocorticoid receptor-like (DNA-binding domain)"/>
    <property type="match status" value="1"/>
</dbReference>
<sequence length="169" mass="18220">MAEEQHRCQATQEGHRLCANNCGCLGSPATLNLCSKCYRDFRLKESLLSPPSSSSSSSLCPAVPLPKEFSSPVATTVVPASISTAAAVETSSQLEDESAVITPQQQPSRCTVCRKRVGLTAFRCRCGNSFCGTHRYPEVHNCGFDFKSVGKQAIARANPVVKAQKLRKI</sequence>
<evidence type="ECO:0000256" key="4">
    <source>
        <dbReference type="ARBA" id="ARBA00022833"/>
    </source>
</evidence>
<evidence type="ECO:0000256" key="6">
    <source>
        <dbReference type="PROSITE-ProRule" id="PRU00449"/>
    </source>
</evidence>
<dbReference type="FunFam" id="4.10.1110.10:FF:000001">
    <property type="entry name" value="Zinc finger AN1-type containing 6"/>
    <property type="match status" value="1"/>
</dbReference>
<dbReference type="GO" id="GO:0003677">
    <property type="term" value="F:DNA binding"/>
    <property type="evidence" value="ECO:0007669"/>
    <property type="project" value="InterPro"/>
</dbReference>
<dbReference type="SMART" id="SM00154">
    <property type="entry name" value="ZnF_AN1"/>
    <property type="match status" value="1"/>
</dbReference>
<dbReference type="OMA" id="HRCQATQ"/>
<dbReference type="Pfam" id="PF01754">
    <property type="entry name" value="zf-A20"/>
    <property type="match status" value="1"/>
</dbReference>
<organism evidence="9 10">
    <name type="scientific">Zostera marina</name>
    <name type="common">Eelgrass</name>
    <dbReference type="NCBI Taxonomy" id="29655"/>
    <lineage>
        <taxon>Eukaryota</taxon>
        <taxon>Viridiplantae</taxon>
        <taxon>Streptophyta</taxon>
        <taxon>Embryophyta</taxon>
        <taxon>Tracheophyta</taxon>
        <taxon>Spermatophyta</taxon>
        <taxon>Magnoliopsida</taxon>
        <taxon>Liliopsida</taxon>
        <taxon>Zosteraceae</taxon>
        <taxon>Zostera</taxon>
    </lineage>
</organism>
<dbReference type="OrthoDB" id="428577at2759"/>
<keyword evidence="2" id="KW-0479">Metal-binding</keyword>
<evidence type="ECO:0000313" key="9">
    <source>
        <dbReference type="EMBL" id="KMZ72395.1"/>
    </source>
</evidence>
<accession>A0A0K9PVW6</accession>
<dbReference type="STRING" id="29655.A0A0K9PVW6"/>
<dbReference type="AlphaFoldDB" id="A0A0K9PVW6"/>
<dbReference type="InterPro" id="IPR035896">
    <property type="entry name" value="AN1-like_Znf"/>
</dbReference>
<dbReference type="GO" id="GO:0008270">
    <property type="term" value="F:zinc ion binding"/>
    <property type="evidence" value="ECO:0007669"/>
    <property type="project" value="UniProtKB-KW"/>
</dbReference>
<dbReference type="SUPFAM" id="SSF118310">
    <property type="entry name" value="AN1-like Zinc finger"/>
    <property type="match status" value="1"/>
</dbReference>
<evidence type="ECO:0000259" key="8">
    <source>
        <dbReference type="PROSITE" id="PS51039"/>
    </source>
</evidence>
<evidence type="ECO:0000256" key="3">
    <source>
        <dbReference type="ARBA" id="ARBA00022771"/>
    </source>
</evidence>
<evidence type="ECO:0000256" key="1">
    <source>
        <dbReference type="ARBA" id="ARBA00003732"/>
    </source>
</evidence>
<dbReference type="EMBL" id="LFYR01000633">
    <property type="protein sequence ID" value="KMZ72395.1"/>
    <property type="molecule type" value="Genomic_DNA"/>
</dbReference>
<dbReference type="InterPro" id="IPR002653">
    <property type="entry name" value="Znf_A20"/>
</dbReference>
<feature type="domain" description="A20-type" evidence="7">
    <location>
        <begin position="12"/>
        <end position="46"/>
    </location>
</feature>
<dbReference type="SMART" id="SM00259">
    <property type="entry name" value="ZnF_A20"/>
    <property type="match status" value="1"/>
</dbReference>
<name>A0A0K9PVW6_ZOSMR</name>
<evidence type="ECO:0000259" key="7">
    <source>
        <dbReference type="PROSITE" id="PS51036"/>
    </source>
</evidence>
<reference evidence="10" key="1">
    <citation type="journal article" date="2016" name="Nature">
        <title>The genome of the seagrass Zostera marina reveals angiosperm adaptation to the sea.</title>
        <authorList>
            <person name="Olsen J.L."/>
            <person name="Rouze P."/>
            <person name="Verhelst B."/>
            <person name="Lin Y.-C."/>
            <person name="Bayer T."/>
            <person name="Collen J."/>
            <person name="Dattolo E."/>
            <person name="De Paoli E."/>
            <person name="Dittami S."/>
            <person name="Maumus F."/>
            <person name="Michel G."/>
            <person name="Kersting A."/>
            <person name="Lauritano C."/>
            <person name="Lohaus R."/>
            <person name="Toepel M."/>
            <person name="Tonon T."/>
            <person name="Vanneste K."/>
            <person name="Amirebrahimi M."/>
            <person name="Brakel J."/>
            <person name="Bostroem C."/>
            <person name="Chovatia M."/>
            <person name="Grimwood J."/>
            <person name="Jenkins J.W."/>
            <person name="Jueterbock A."/>
            <person name="Mraz A."/>
            <person name="Stam W.T."/>
            <person name="Tice H."/>
            <person name="Bornberg-Bauer E."/>
            <person name="Green P.J."/>
            <person name="Pearson G.A."/>
            <person name="Procaccini G."/>
            <person name="Duarte C.M."/>
            <person name="Schmutz J."/>
            <person name="Reusch T.B.H."/>
            <person name="Van de Peer Y."/>
        </authorList>
    </citation>
    <scope>NUCLEOTIDE SEQUENCE [LARGE SCALE GENOMIC DNA]</scope>
    <source>
        <strain evidence="10">cv. Finnish</strain>
    </source>
</reference>
<dbReference type="InterPro" id="IPR050652">
    <property type="entry name" value="AN1_A20_ZnFinger"/>
</dbReference>
<evidence type="ECO:0000256" key="2">
    <source>
        <dbReference type="ARBA" id="ARBA00022723"/>
    </source>
</evidence>
<dbReference type="PROSITE" id="PS51039">
    <property type="entry name" value="ZF_AN1"/>
    <property type="match status" value="1"/>
</dbReference>
<dbReference type="Gene3D" id="1.20.5.4770">
    <property type="match status" value="1"/>
</dbReference>
<dbReference type="PROSITE" id="PS51036">
    <property type="entry name" value="ZF_A20"/>
    <property type="match status" value="1"/>
</dbReference>
<keyword evidence="4" id="KW-0862">Zinc</keyword>
<keyword evidence="5" id="KW-0346">Stress response</keyword>
<dbReference type="Pfam" id="PF01428">
    <property type="entry name" value="zf-AN1"/>
    <property type="match status" value="1"/>
</dbReference>
<proteinExistence type="predicted"/>
<dbReference type="Gene3D" id="4.10.1110.10">
    <property type="entry name" value="AN1-like Zinc finger"/>
    <property type="match status" value="1"/>
</dbReference>
<keyword evidence="10" id="KW-1185">Reference proteome</keyword>
<comment type="caution">
    <text evidence="9">The sequence shown here is derived from an EMBL/GenBank/DDBJ whole genome shotgun (WGS) entry which is preliminary data.</text>
</comment>
<evidence type="ECO:0000256" key="5">
    <source>
        <dbReference type="ARBA" id="ARBA00023016"/>
    </source>
</evidence>
<comment type="function">
    <text evidence="1">May be involved in environmental stress response.</text>
</comment>
<dbReference type="Proteomes" id="UP000036987">
    <property type="component" value="Unassembled WGS sequence"/>
</dbReference>
<dbReference type="PANTHER" id="PTHR10634">
    <property type="entry name" value="AN1-TYPE ZINC FINGER PROTEIN"/>
    <property type="match status" value="1"/>
</dbReference>
<dbReference type="PANTHER" id="PTHR10634:SF98">
    <property type="entry name" value="ZINC FINGER A20 AND AN1 DOMAIN-CONTAINING STRESS-ASSOCIATED PROTEIN 3"/>
    <property type="match status" value="1"/>
</dbReference>
<protein>
    <submittedName>
        <fullName evidence="9">Zinc finger A20 and AN1 domain-containing stress-associated protein</fullName>
    </submittedName>
</protein>